<accession>A0ABV8VAE4</accession>
<dbReference type="Gene3D" id="1.50.10.20">
    <property type="match status" value="1"/>
</dbReference>
<sequence>MSGLDQRIDLAVHWLTQNQKSDGLGGSGWGWVDDVPPNPQNTAEVVCALASVEQPIPRADEVSVLLRRRTVQHGADSWEFDAPIDIAWRLRALLVMGAAPDDTDVAWCVTQLRDTQDTESGGWRMSGRVGPVSITATAAAMQALAGVATTSDEIADSVLRGVSFLAVSVLNDDVRAQPMYAMASISSVLIRPEFVSVGGKRTRRALEQAVDRMLTGLGRDDDRVEEEAFRRGEMADTWRHLSLHLAVGAVVSVEPSAVFDPAMRRSLTELLGLQEMTPMHTRRGGFRTSPEGFVTSYATTLAIEAMARVRQALGGAVNPGRVFEIVCRTDGAHHSDARSVVGGRHRRIVLNSHAGAAFFGVCAAAGLSIALLAVGMDDSLPKAGSRVLVVWGTFLIALGALVALITRFPSVSRTRVAAPVFAGFTAVVLPVVTFLLS</sequence>
<comment type="caution">
    <text evidence="2">The sequence shown here is derived from an EMBL/GenBank/DDBJ whole genome shotgun (WGS) entry which is preliminary data.</text>
</comment>
<keyword evidence="1" id="KW-1133">Transmembrane helix</keyword>
<organism evidence="2 3">
    <name type="scientific">Nocardia halotolerans</name>
    <dbReference type="NCBI Taxonomy" id="1755878"/>
    <lineage>
        <taxon>Bacteria</taxon>
        <taxon>Bacillati</taxon>
        <taxon>Actinomycetota</taxon>
        <taxon>Actinomycetes</taxon>
        <taxon>Mycobacteriales</taxon>
        <taxon>Nocardiaceae</taxon>
        <taxon>Nocardia</taxon>
    </lineage>
</organism>
<feature type="transmembrane region" description="Helical" evidence="1">
    <location>
        <begin position="354"/>
        <end position="376"/>
    </location>
</feature>
<dbReference type="SUPFAM" id="SSF48239">
    <property type="entry name" value="Terpenoid cyclases/Protein prenyltransferases"/>
    <property type="match status" value="1"/>
</dbReference>
<dbReference type="EMBL" id="JBHSDL010000001">
    <property type="protein sequence ID" value="MFC4372631.1"/>
    <property type="molecule type" value="Genomic_DNA"/>
</dbReference>
<dbReference type="RefSeq" id="WP_378555142.1">
    <property type="nucleotide sequence ID" value="NZ_JBHSDL010000001.1"/>
</dbReference>
<keyword evidence="3" id="KW-1185">Reference proteome</keyword>
<feature type="transmembrane region" description="Helical" evidence="1">
    <location>
        <begin position="388"/>
        <end position="405"/>
    </location>
</feature>
<name>A0ABV8VAE4_9NOCA</name>
<dbReference type="Proteomes" id="UP001595844">
    <property type="component" value="Unassembled WGS sequence"/>
</dbReference>
<feature type="transmembrane region" description="Helical" evidence="1">
    <location>
        <begin position="417"/>
        <end position="436"/>
    </location>
</feature>
<proteinExistence type="predicted"/>
<reference evidence="3" key="1">
    <citation type="journal article" date="2019" name="Int. J. Syst. Evol. Microbiol.">
        <title>The Global Catalogue of Microorganisms (GCM) 10K type strain sequencing project: providing services to taxonomists for standard genome sequencing and annotation.</title>
        <authorList>
            <consortium name="The Broad Institute Genomics Platform"/>
            <consortium name="The Broad Institute Genome Sequencing Center for Infectious Disease"/>
            <person name="Wu L."/>
            <person name="Ma J."/>
        </authorList>
    </citation>
    <scope>NUCLEOTIDE SEQUENCE [LARGE SCALE GENOMIC DNA]</scope>
    <source>
        <strain evidence="3">IBRC-M 10490</strain>
    </source>
</reference>
<dbReference type="InterPro" id="IPR008930">
    <property type="entry name" value="Terpenoid_cyclase/PrenylTrfase"/>
</dbReference>
<evidence type="ECO:0000256" key="1">
    <source>
        <dbReference type="SAM" id="Phobius"/>
    </source>
</evidence>
<evidence type="ECO:0000313" key="2">
    <source>
        <dbReference type="EMBL" id="MFC4372631.1"/>
    </source>
</evidence>
<protein>
    <submittedName>
        <fullName evidence="2">Uncharacterized protein</fullName>
    </submittedName>
</protein>
<gene>
    <name evidence="2" type="ORF">ACFO5K_00850</name>
</gene>
<evidence type="ECO:0000313" key="3">
    <source>
        <dbReference type="Proteomes" id="UP001595844"/>
    </source>
</evidence>
<keyword evidence="1" id="KW-0812">Transmembrane</keyword>
<keyword evidence="1" id="KW-0472">Membrane</keyword>